<evidence type="ECO:0000313" key="3">
    <source>
        <dbReference type="Proteomes" id="UP000175744"/>
    </source>
</evidence>
<dbReference type="Pfam" id="PF10646">
    <property type="entry name" value="Germane"/>
    <property type="match status" value="1"/>
</dbReference>
<accession>A0A1E8EY88</accession>
<organism evidence="2 3">
    <name type="scientific">Clostridium acetireducens DSM 10703</name>
    <dbReference type="NCBI Taxonomy" id="1121290"/>
    <lineage>
        <taxon>Bacteria</taxon>
        <taxon>Bacillati</taxon>
        <taxon>Bacillota</taxon>
        <taxon>Clostridia</taxon>
        <taxon>Eubacteriales</taxon>
        <taxon>Clostridiaceae</taxon>
        <taxon>Clostridium</taxon>
    </lineage>
</organism>
<evidence type="ECO:0000313" key="2">
    <source>
        <dbReference type="EMBL" id="OFI05898.1"/>
    </source>
</evidence>
<dbReference type="InterPro" id="IPR019606">
    <property type="entry name" value="GerMN"/>
</dbReference>
<reference evidence="2 3" key="1">
    <citation type="submission" date="2016-06" db="EMBL/GenBank/DDBJ databases">
        <title>Genome sequence of Clostridium acetireducens DSM 10703.</title>
        <authorList>
            <person name="Poehlein A."/>
            <person name="Fluechter S."/>
            <person name="Duerre P."/>
            <person name="Daniel R."/>
        </authorList>
    </citation>
    <scope>NUCLEOTIDE SEQUENCE [LARGE SCALE GENOMIC DNA]</scope>
    <source>
        <strain evidence="2 3">DSM 10703</strain>
    </source>
</reference>
<dbReference type="AlphaFoldDB" id="A0A1E8EY88"/>
<sequence>MKKYIGFIVAFFMIFSIGCNNRKSSKIEPQKDLGGKKVMEPSKTKDYTIKDFYPFVSNRKLKYKGTGNEYTSKDVYVDFINENKIQIRIINPGTTLGQVLEYKDGELRLLNSREEFYYKDNLISEKSENGEVLLKEPLIEGKVWEAPKGKKRTITGVGVNVTTPAGDYSAIEVTTDANNGEDSNVKDYYVKGIGLVKTVFKSKDSEVVTALEKVEDNVQLPQTIKFYYPNIVKDKIMFKKDTIKLNTNDEIKNVFEKYFRETPSKELQPLISKDITINKVYLNTKENKAYIDFSKDFSKYASTGTSKELGILKGITNTLGDYYNVDKVHISIEGKPYSSGHIAMKEGEYFTVDYKNTEEIK</sequence>
<dbReference type="EMBL" id="LZFO01000019">
    <property type="protein sequence ID" value="OFI05898.1"/>
    <property type="molecule type" value="Genomic_DNA"/>
</dbReference>
<dbReference type="PROSITE" id="PS51257">
    <property type="entry name" value="PROKAR_LIPOPROTEIN"/>
    <property type="match status" value="1"/>
</dbReference>
<keyword evidence="3" id="KW-1185">Reference proteome</keyword>
<dbReference type="SMART" id="SM00909">
    <property type="entry name" value="Germane"/>
    <property type="match status" value="1"/>
</dbReference>
<dbReference type="Gene3D" id="2.40.360.20">
    <property type="match status" value="1"/>
</dbReference>
<gene>
    <name evidence="2" type="ORF">CLOACE_14430</name>
</gene>
<name>A0A1E8EY88_9CLOT</name>
<dbReference type="Proteomes" id="UP000175744">
    <property type="component" value="Unassembled WGS sequence"/>
</dbReference>
<dbReference type="RefSeq" id="WP_070110426.1">
    <property type="nucleotide sequence ID" value="NZ_LZFO01000019.1"/>
</dbReference>
<evidence type="ECO:0000259" key="1">
    <source>
        <dbReference type="SMART" id="SM00909"/>
    </source>
</evidence>
<protein>
    <submittedName>
        <fullName evidence="2">Sporulation and spore germination</fullName>
    </submittedName>
</protein>
<dbReference type="STRING" id="1121290.CLAOCE_14430"/>
<proteinExistence type="predicted"/>
<dbReference type="PATRIC" id="fig|1121290.3.peg.1427"/>
<feature type="domain" description="GerMN" evidence="1">
    <location>
        <begin position="252"/>
        <end position="341"/>
    </location>
</feature>
<comment type="caution">
    <text evidence="2">The sequence shown here is derived from an EMBL/GenBank/DDBJ whole genome shotgun (WGS) entry which is preliminary data.</text>
</comment>
<dbReference type="OrthoDB" id="1683231at2"/>